<keyword evidence="3" id="KW-1185">Reference proteome</keyword>
<proteinExistence type="predicted"/>
<gene>
    <name evidence="2" type="ORF">CEXT_450771</name>
</gene>
<protein>
    <submittedName>
        <fullName evidence="2">Uncharacterized protein</fullName>
    </submittedName>
</protein>
<feature type="region of interest" description="Disordered" evidence="1">
    <location>
        <begin position="1"/>
        <end position="29"/>
    </location>
</feature>
<comment type="caution">
    <text evidence="2">The sequence shown here is derived from an EMBL/GenBank/DDBJ whole genome shotgun (WGS) entry which is preliminary data.</text>
</comment>
<dbReference type="AlphaFoldDB" id="A0AAV4WGM7"/>
<evidence type="ECO:0000256" key="1">
    <source>
        <dbReference type="SAM" id="MobiDB-lite"/>
    </source>
</evidence>
<dbReference type="Proteomes" id="UP001054945">
    <property type="component" value="Unassembled WGS sequence"/>
</dbReference>
<evidence type="ECO:0000313" key="2">
    <source>
        <dbReference type="EMBL" id="GIY81418.1"/>
    </source>
</evidence>
<organism evidence="2 3">
    <name type="scientific">Caerostris extrusa</name>
    <name type="common">Bark spider</name>
    <name type="synonym">Caerostris bankana</name>
    <dbReference type="NCBI Taxonomy" id="172846"/>
    <lineage>
        <taxon>Eukaryota</taxon>
        <taxon>Metazoa</taxon>
        <taxon>Ecdysozoa</taxon>
        <taxon>Arthropoda</taxon>
        <taxon>Chelicerata</taxon>
        <taxon>Arachnida</taxon>
        <taxon>Araneae</taxon>
        <taxon>Araneomorphae</taxon>
        <taxon>Entelegynae</taxon>
        <taxon>Araneoidea</taxon>
        <taxon>Araneidae</taxon>
        <taxon>Caerostris</taxon>
    </lineage>
</organism>
<name>A0AAV4WGM7_CAEEX</name>
<evidence type="ECO:0000313" key="3">
    <source>
        <dbReference type="Proteomes" id="UP001054945"/>
    </source>
</evidence>
<sequence>MKKGKEKKEKKSWQQPKSQSIARTTKPSAIAKTRVTSGVITGRLRFLSRRLFFLSFSQSCSSRKFITREREKKKGTSIRHSATVLIATLFTKVFISKSTLDFLGFRPLF</sequence>
<feature type="compositionally biased region" description="Basic and acidic residues" evidence="1">
    <location>
        <begin position="1"/>
        <end position="12"/>
    </location>
</feature>
<dbReference type="EMBL" id="BPLR01016120">
    <property type="protein sequence ID" value="GIY81418.1"/>
    <property type="molecule type" value="Genomic_DNA"/>
</dbReference>
<feature type="compositionally biased region" description="Polar residues" evidence="1">
    <location>
        <begin position="13"/>
        <end position="27"/>
    </location>
</feature>
<reference evidence="2 3" key="1">
    <citation type="submission" date="2021-06" db="EMBL/GenBank/DDBJ databases">
        <title>Caerostris extrusa draft genome.</title>
        <authorList>
            <person name="Kono N."/>
            <person name="Arakawa K."/>
        </authorList>
    </citation>
    <scope>NUCLEOTIDE SEQUENCE [LARGE SCALE GENOMIC DNA]</scope>
</reference>
<accession>A0AAV4WGM7</accession>